<organism evidence="2 3">
    <name type="scientific">Hydromonas duriensis</name>
    <dbReference type="NCBI Taxonomy" id="1527608"/>
    <lineage>
        <taxon>Bacteria</taxon>
        <taxon>Pseudomonadati</taxon>
        <taxon>Pseudomonadota</taxon>
        <taxon>Betaproteobacteria</taxon>
        <taxon>Burkholderiales</taxon>
        <taxon>Burkholderiaceae</taxon>
        <taxon>Hydromonas</taxon>
    </lineage>
</organism>
<dbReference type="OrthoDB" id="5298817at2"/>
<keyword evidence="3" id="KW-1185">Reference proteome</keyword>
<evidence type="ECO:0000259" key="1">
    <source>
        <dbReference type="Pfam" id="PF10263"/>
    </source>
</evidence>
<name>A0A4R6Y069_9BURK</name>
<gene>
    <name evidence="2" type="ORF">DFR44_1398</name>
</gene>
<dbReference type="InterPro" id="IPR006640">
    <property type="entry name" value="SprT-like_domain"/>
</dbReference>
<dbReference type="AlphaFoldDB" id="A0A4R6Y069"/>
<evidence type="ECO:0000313" key="3">
    <source>
        <dbReference type="Proteomes" id="UP000294480"/>
    </source>
</evidence>
<dbReference type="GO" id="GO:0006950">
    <property type="term" value="P:response to stress"/>
    <property type="evidence" value="ECO:0007669"/>
    <property type="project" value="UniProtKB-ARBA"/>
</dbReference>
<dbReference type="EMBL" id="SNZE01000039">
    <property type="protein sequence ID" value="TDR27780.1"/>
    <property type="molecule type" value="Genomic_DNA"/>
</dbReference>
<reference evidence="2 3" key="1">
    <citation type="submission" date="2019-03" db="EMBL/GenBank/DDBJ databases">
        <title>Genomic Encyclopedia of Type Strains, Phase IV (KMG-IV): sequencing the most valuable type-strain genomes for metagenomic binning, comparative biology and taxonomic classification.</title>
        <authorList>
            <person name="Goeker M."/>
        </authorList>
    </citation>
    <scope>NUCLEOTIDE SEQUENCE [LARGE SCALE GENOMIC DNA]</scope>
    <source>
        <strain evidence="2 3">DSM 102852</strain>
    </source>
</reference>
<dbReference type="Pfam" id="PF10263">
    <property type="entry name" value="SprT-like"/>
    <property type="match status" value="1"/>
</dbReference>
<proteinExistence type="predicted"/>
<dbReference type="RefSeq" id="WP_133621571.1">
    <property type="nucleotide sequence ID" value="NZ_SNZE01000039.1"/>
</dbReference>
<accession>A0A4R6Y069</accession>
<comment type="caution">
    <text evidence="2">The sequence shown here is derived from an EMBL/GenBank/DDBJ whole genome shotgun (WGS) entry which is preliminary data.</text>
</comment>
<sequence>MTATNTTPTKQAYDELQWAYDTFNQKLFGGQLPYCLITLQREKNTCGYFSAKRFANQSGVVTDEIAINPSYFAVSPLIEIMQTLVHEMVHLWQFHFGKPGRGRYHNKEWADQMERIGLMPSSTGQPGGAKTGDSMADYAIEGGLFLKVCAGLLDEHFKLSWYDRFPPTLAVMSGQSSFANQLVGLPNAATMIISDNSNSMVETKPQPIEASSVPSAENKQTRVKYTCDCDINIWAKPNIQVRCCECDGMFEAV</sequence>
<protein>
    <submittedName>
        <fullName evidence="2">SprT-like family protein</fullName>
    </submittedName>
</protein>
<feature type="domain" description="SprT-like" evidence="1">
    <location>
        <begin position="20"/>
        <end position="119"/>
    </location>
</feature>
<dbReference type="Proteomes" id="UP000294480">
    <property type="component" value="Unassembled WGS sequence"/>
</dbReference>
<evidence type="ECO:0000313" key="2">
    <source>
        <dbReference type="EMBL" id="TDR27780.1"/>
    </source>
</evidence>